<dbReference type="Gene3D" id="3.20.20.70">
    <property type="entry name" value="Aldolase class I"/>
    <property type="match status" value="1"/>
</dbReference>
<organism evidence="3 4">
    <name type="scientific">Desmophyllum pertusum</name>
    <dbReference type="NCBI Taxonomy" id="174260"/>
    <lineage>
        <taxon>Eukaryota</taxon>
        <taxon>Metazoa</taxon>
        <taxon>Cnidaria</taxon>
        <taxon>Anthozoa</taxon>
        <taxon>Hexacorallia</taxon>
        <taxon>Scleractinia</taxon>
        <taxon>Caryophylliina</taxon>
        <taxon>Caryophylliidae</taxon>
        <taxon>Desmophyllum</taxon>
    </lineage>
</organism>
<keyword evidence="4" id="KW-1185">Reference proteome</keyword>
<accession>A0A9X0A0L7</accession>
<dbReference type="GO" id="GO:0061798">
    <property type="term" value="F:GTP 3',8'-cyclase activity"/>
    <property type="evidence" value="ECO:0007669"/>
    <property type="project" value="TreeGrafter"/>
</dbReference>
<evidence type="ECO:0000313" key="4">
    <source>
        <dbReference type="Proteomes" id="UP001163046"/>
    </source>
</evidence>
<evidence type="ECO:0000313" key="3">
    <source>
        <dbReference type="EMBL" id="KAJ7391282.1"/>
    </source>
</evidence>
<reference evidence="3" key="1">
    <citation type="submission" date="2023-01" db="EMBL/GenBank/DDBJ databases">
        <title>Genome assembly of the deep-sea coral Lophelia pertusa.</title>
        <authorList>
            <person name="Herrera S."/>
            <person name="Cordes E."/>
        </authorList>
    </citation>
    <scope>NUCLEOTIDE SEQUENCE</scope>
    <source>
        <strain evidence="3">USNM1676648</strain>
        <tissue evidence="3">Polyp</tissue>
    </source>
</reference>
<dbReference type="PANTHER" id="PTHR22960:SF0">
    <property type="entry name" value="MOLYBDENUM COFACTOR BIOSYNTHESIS PROTEIN 1"/>
    <property type="match status" value="1"/>
</dbReference>
<dbReference type="AlphaFoldDB" id="A0A9X0A0L7"/>
<evidence type="ECO:0000256" key="2">
    <source>
        <dbReference type="ARBA" id="ARBA00023150"/>
    </source>
</evidence>
<sequence length="64" mass="7416">MERCNLRCQYCMPEEGVELSPNAELLKTEEIITLGKTVCSRRSQQNQAYWRRTAGAKRHCGALW</sequence>
<gene>
    <name evidence="3" type="primary">MOCS1_2</name>
    <name evidence="3" type="ORF">OS493_019414</name>
</gene>
<protein>
    <submittedName>
        <fullName evidence="3">Molybdenum cofactor synthesis protein 1</fullName>
    </submittedName>
</protein>
<dbReference type="GO" id="GO:0006777">
    <property type="term" value="P:Mo-molybdopterin cofactor biosynthetic process"/>
    <property type="evidence" value="ECO:0007669"/>
    <property type="project" value="UniProtKB-KW"/>
</dbReference>
<dbReference type="Proteomes" id="UP001163046">
    <property type="component" value="Unassembled WGS sequence"/>
</dbReference>
<comment type="pathway">
    <text evidence="1">Cofactor biosynthesis; molybdopterin biosynthesis.</text>
</comment>
<keyword evidence="2" id="KW-0501">Molybdenum cofactor biosynthesis</keyword>
<dbReference type="OrthoDB" id="429626at2759"/>
<comment type="caution">
    <text evidence="3">The sequence shown here is derived from an EMBL/GenBank/DDBJ whole genome shotgun (WGS) entry which is preliminary data.</text>
</comment>
<proteinExistence type="predicted"/>
<dbReference type="PANTHER" id="PTHR22960">
    <property type="entry name" value="MOLYBDOPTERIN COFACTOR SYNTHESIS PROTEIN A"/>
    <property type="match status" value="1"/>
</dbReference>
<dbReference type="InterPro" id="IPR013785">
    <property type="entry name" value="Aldolase_TIM"/>
</dbReference>
<dbReference type="InterPro" id="IPR050105">
    <property type="entry name" value="MoCo_biosynth_MoaA/MoaC"/>
</dbReference>
<evidence type="ECO:0000256" key="1">
    <source>
        <dbReference type="ARBA" id="ARBA00005046"/>
    </source>
</evidence>
<dbReference type="GO" id="GO:0061799">
    <property type="term" value="F:cyclic pyranopterin monophosphate synthase activity"/>
    <property type="evidence" value="ECO:0007669"/>
    <property type="project" value="TreeGrafter"/>
</dbReference>
<dbReference type="InterPro" id="IPR058240">
    <property type="entry name" value="rSAM_sf"/>
</dbReference>
<dbReference type="EMBL" id="MU825407">
    <property type="protein sequence ID" value="KAJ7391282.1"/>
    <property type="molecule type" value="Genomic_DNA"/>
</dbReference>
<dbReference type="SUPFAM" id="SSF102114">
    <property type="entry name" value="Radical SAM enzymes"/>
    <property type="match status" value="1"/>
</dbReference>
<name>A0A9X0A0L7_9CNID</name>